<evidence type="ECO:0000313" key="2">
    <source>
        <dbReference type="Proteomes" id="UP001175211"/>
    </source>
</evidence>
<gene>
    <name evidence="1" type="ORF">EV420DRAFT_475598</name>
</gene>
<keyword evidence="2" id="KW-1185">Reference proteome</keyword>
<name>A0AA39KAX5_ARMTA</name>
<reference evidence="1" key="1">
    <citation type="submission" date="2023-06" db="EMBL/GenBank/DDBJ databases">
        <authorList>
            <consortium name="Lawrence Berkeley National Laboratory"/>
            <person name="Ahrendt S."/>
            <person name="Sahu N."/>
            <person name="Indic B."/>
            <person name="Wong-Bajracharya J."/>
            <person name="Merenyi Z."/>
            <person name="Ke H.-M."/>
            <person name="Monk M."/>
            <person name="Kocsube S."/>
            <person name="Drula E."/>
            <person name="Lipzen A."/>
            <person name="Balint B."/>
            <person name="Henrissat B."/>
            <person name="Andreopoulos B."/>
            <person name="Martin F.M."/>
            <person name="Harder C.B."/>
            <person name="Rigling D."/>
            <person name="Ford K.L."/>
            <person name="Foster G.D."/>
            <person name="Pangilinan J."/>
            <person name="Papanicolaou A."/>
            <person name="Barry K."/>
            <person name="LaButti K."/>
            <person name="Viragh M."/>
            <person name="Koriabine M."/>
            <person name="Yan M."/>
            <person name="Riley R."/>
            <person name="Champramary S."/>
            <person name="Plett K.L."/>
            <person name="Tsai I.J."/>
            <person name="Slot J."/>
            <person name="Sipos G."/>
            <person name="Plett J."/>
            <person name="Nagy L.G."/>
            <person name="Grigoriev I.V."/>
        </authorList>
    </citation>
    <scope>NUCLEOTIDE SEQUENCE</scope>
    <source>
        <strain evidence="1">CCBAS 213</strain>
    </source>
</reference>
<dbReference type="EMBL" id="JAUEPS010000020">
    <property type="protein sequence ID" value="KAK0457735.1"/>
    <property type="molecule type" value="Genomic_DNA"/>
</dbReference>
<dbReference type="GeneID" id="85365837"/>
<accession>A0AA39KAX5</accession>
<dbReference type="Proteomes" id="UP001175211">
    <property type="component" value="Unassembled WGS sequence"/>
</dbReference>
<protein>
    <submittedName>
        <fullName evidence="1">Uncharacterized protein</fullName>
    </submittedName>
</protein>
<dbReference type="RefSeq" id="XP_060330034.1">
    <property type="nucleotide sequence ID" value="XM_060482289.1"/>
</dbReference>
<organism evidence="1 2">
    <name type="scientific">Armillaria tabescens</name>
    <name type="common">Ringless honey mushroom</name>
    <name type="synonym">Agaricus tabescens</name>
    <dbReference type="NCBI Taxonomy" id="1929756"/>
    <lineage>
        <taxon>Eukaryota</taxon>
        <taxon>Fungi</taxon>
        <taxon>Dikarya</taxon>
        <taxon>Basidiomycota</taxon>
        <taxon>Agaricomycotina</taxon>
        <taxon>Agaricomycetes</taxon>
        <taxon>Agaricomycetidae</taxon>
        <taxon>Agaricales</taxon>
        <taxon>Marasmiineae</taxon>
        <taxon>Physalacriaceae</taxon>
        <taxon>Desarmillaria</taxon>
    </lineage>
</organism>
<proteinExistence type="predicted"/>
<comment type="caution">
    <text evidence="1">The sequence shown here is derived from an EMBL/GenBank/DDBJ whole genome shotgun (WGS) entry which is preliminary data.</text>
</comment>
<dbReference type="AlphaFoldDB" id="A0AA39KAX5"/>
<evidence type="ECO:0000313" key="1">
    <source>
        <dbReference type="EMBL" id="KAK0457735.1"/>
    </source>
</evidence>
<sequence length="311" mass="34226">MTGNKAFRTSVVRSAAVAILESLQALDVHWAIYGDLAWHLLCGSATGGSWRLDVHVMGDTATLAYATGRLASTDPRFSLTKQAFNSKAAMAYTHDVLNDGSPTKKHECRVNFVCSHLRDLFIVKDLPLLPIQLILYRHMEAHFQRSEKRLKKAMDKVIVISEAYLRLPNLPPSVWSLTPAERPLFLDYLAKIMSALPDTADLLARLHPVPLPVATMSPAPPPIVSAAESDSTSVVEISSSSVQERKQLFHSETVLAATRTVSSCIRQQGHDCFLAGPGYVPWYIMGSPIVPKVCPLTTLNCSFALKFQNTE</sequence>